<dbReference type="GO" id="GO:0004065">
    <property type="term" value="F:arylsulfatase activity"/>
    <property type="evidence" value="ECO:0007669"/>
    <property type="project" value="TreeGrafter"/>
</dbReference>
<dbReference type="CDD" id="cd16027">
    <property type="entry name" value="SGSH"/>
    <property type="match status" value="1"/>
</dbReference>
<dbReference type="PANTHER" id="PTHR42693">
    <property type="entry name" value="ARYLSULFATASE FAMILY MEMBER"/>
    <property type="match status" value="1"/>
</dbReference>
<dbReference type="SUPFAM" id="SSF53649">
    <property type="entry name" value="Alkaline phosphatase-like"/>
    <property type="match status" value="1"/>
</dbReference>
<reference evidence="4 5" key="1">
    <citation type="journal article" date="2017" name="Front. Microbiol.">
        <title>Labilibaculum manganireducens gen. nov., sp. nov. and Labilibaculum filiforme sp. nov., Novel Bacteroidetes Isolated from Subsurface Sediments of the Baltic Sea.</title>
        <authorList>
            <person name="Vandieken V."/>
            <person name="Marshall I.P."/>
            <person name="Niemann H."/>
            <person name="Engelen B."/>
            <person name="Cypionka H."/>
        </authorList>
    </citation>
    <scope>NUCLEOTIDE SEQUENCE [LARGE SCALE GENOMIC DNA]</scope>
    <source>
        <strain evidence="4 5">59.16B</strain>
    </source>
</reference>
<proteinExistence type="inferred from homology"/>
<comment type="similarity">
    <text evidence="1">Belongs to the sulfatase family.</text>
</comment>
<comment type="caution">
    <text evidence="4">The sequence shown here is derived from an EMBL/GenBank/DDBJ whole genome shotgun (WGS) entry which is preliminary data.</text>
</comment>
<keyword evidence="2" id="KW-0378">Hydrolase</keyword>
<dbReference type="InterPro" id="IPR017850">
    <property type="entry name" value="Alkaline_phosphatase_core_sf"/>
</dbReference>
<name>A0A2N3I3B4_9BACT</name>
<dbReference type="Gene3D" id="3.40.720.10">
    <property type="entry name" value="Alkaline Phosphatase, subunit A"/>
    <property type="match status" value="1"/>
</dbReference>
<dbReference type="InterPro" id="IPR050738">
    <property type="entry name" value="Sulfatase"/>
</dbReference>
<organism evidence="4 5">
    <name type="scientific">Labilibaculum filiforme</name>
    <dbReference type="NCBI Taxonomy" id="1940526"/>
    <lineage>
        <taxon>Bacteria</taxon>
        <taxon>Pseudomonadati</taxon>
        <taxon>Bacteroidota</taxon>
        <taxon>Bacteroidia</taxon>
        <taxon>Marinilabiliales</taxon>
        <taxon>Marinifilaceae</taxon>
        <taxon>Labilibaculum</taxon>
    </lineage>
</organism>
<evidence type="ECO:0000256" key="2">
    <source>
        <dbReference type="ARBA" id="ARBA00022801"/>
    </source>
</evidence>
<protein>
    <recommendedName>
        <fullName evidence="3">Sulfatase N-terminal domain-containing protein</fullName>
    </recommendedName>
</protein>
<dbReference type="PANTHER" id="PTHR42693:SF53">
    <property type="entry name" value="ENDO-4-O-SULFATASE"/>
    <property type="match status" value="1"/>
</dbReference>
<dbReference type="AlphaFoldDB" id="A0A2N3I3B4"/>
<dbReference type="InterPro" id="IPR000917">
    <property type="entry name" value="Sulfatase_N"/>
</dbReference>
<keyword evidence="5" id="KW-1185">Reference proteome</keyword>
<gene>
    <name evidence="4" type="ORF">BZG02_02740</name>
</gene>
<evidence type="ECO:0000256" key="1">
    <source>
        <dbReference type="ARBA" id="ARBA00008779"/>
    </source>
</evidence>
<sequence>MLLKSKENSSSTLYMNCNMNRIVRAVFLILLLALIPSTMLKAESDRPNILILFLDDLDPDFGCYGNKLTQTPNIDQLAGEGMRFTRAYATAPVCSPSHTSLFTGCYASTVGCPQHRSSYIDKLPEAYTILTQLMSEAGYFTVNFKSNGDRMYNKIYGATAKTDLNFDRGKWENNQESGKEVFDHLQIIDPTDISTYFNGGEWTKKREGQPFFAYANIETGKKHGFEPGRIWAKERGIAVDSTHIDVPLYYSDNGEVRHILASSLDAVSHVDFEVGKFLDALEESGCADNTMVILMSDHGATLQRHKQCLWYTGVHIPMILRWPNHIKAGQVNKELASIIDIAPTCLQAVSAEVPKTMEGLNLLSKAPRKRTCVFATRDGMDGTFDCSRTVITKDFQYIHHFFPELPYCENSYASRALTFKSMKDLQKNNKLTDLQAMYFIAKPPFELYDLQKDIKQLKNLAFDVKHQEQVKNYQQLLFKWQKQTGDKIIDARKYLGVDKVPINTSVDGLLEMRSKELE</sequence>
<dbReference type="EMBL" id="MVDD01000002">
    <property type="protein sequence ID" value="PKQ64792.1"/>
    <property type="molecule type" value="Genomic_DNA"/>
</dbReference>
<accession>A0A2N3I3B4</accession>
<dbReference type="Pfam" id="PF00884">
    <property type="entry name" value="Sulfatase"/>
    <property type="match status" value="1"/>
</dbReference>
<feature type="domain" description="Sulfatase N-terminal" evidence="3">
    <location>
        <begin position="47"/>
        <end position="349"/>
    </location>
</feature>
<evidence type="ECO:0000259" key="3">
    <source>
        <dbReference type="Pfam" id="PF00884"/>
    </source>
</evidence>
<evidence type="ECO:0000313" key="5">
    <source>
        <dbReference type="Proteomes" id="UP000233535"/>
    </source>
</evidence>
<dbReference type="Proteomes" id="UP000233535">
    <property type="component" value="Unassembled WGS sequence"/>
</dbReference>
<evidence type="ECO:0000313" key="4">
    <source>
        <dbReference type="EMBL" id="PKQ64792.1"/>
    </source>
</evidence>